<organism evidence="1">
    <name type="scientific">Oryza punctata</name>
    <name type="common">Red rice</name>
    <dbReference type="NCBI Taxonomy" id="4537"/>
    <lineage>
        <taxon>Eukaryota</taxon>
        <taxon>Viridiplantae</taxon>
        <taxon>Streptophyta</taxon>
        <taxon>Embryophyta</taxon>
        <taxon>Tracheophyta</taxon>
        <taxon>Spermatophyta</taxon>
        <taxon>Magnoliopsida</taxon>
        <taxon>Liliopsida</taxon>
        <taxon>Poales</taxon>
        <taxon>Poaceae</taxon>
        <taxon>BOP clade</taxon>
        <taxon>Oryzoideae</taxon>
        <taxon>Oryzeae</taxon>
        <taxon>Oryzinae</taxon>
        <taxon>Oryza</taxon>
    </lineage>
</organism>
<keyword evidence="2" id="KW-1185">Reference proteome</keyword>
<evidence type="ECO:0000313" key="2">
    <source>
        <dbReference type="Proteomes" id="UP000026962"/>
    </source>
</evidence>
<reference evidence="1" key="2">
    <citation type="submission" date="2018-05" db="EMBL/GenBank/DDBJ databases">
        <title>OpunRS2 (Oryza punctata Reference Sequence Version 2).</title>
        <authorList>
            <person name="Zhang J."/>
            <person name="Kudrna D."/>
            <person name="Lee S."/>
            <person name="Talag J."/>
            <person name="Welchert J."/>
            <person name="Wing R.A."/>
        </authorList>
    </citation>
    <scope>NUCLEOTIDE SEQUENCE [LARGE SCALE GENOMIC DNA]</scope>
</reference>
<dbReference type="Gramene" id="OPUNC05G15120.1">
    <property type="protein sequence ID" value="OPUNC05G15120.1"/>
    <property type="gene ID" value="OPUNC05G15120"/>
</dbReference>
<dbReference type="HOGENOM" id="CLU_1910067_0_0_1"/>
<evidence type="ECO:0000313" key="1">
    <source>
        <dbReference type="EnsemblPlants" id="OPUNC05G15120.1"/>
    </source>
</evidence>
<protein>
    <submittedName>
        <fullName evidence="1">Uncharacterized protein</fullName>
    </submittedName>
</protein>
<name>A0A0E0L2S1_ORYPU</name>
<dbReference type="EnsemblPlants" id="OPUNC05G15120.1">
    <property type="protein sequence ID" value="OPUNC05G15120.1"/>
    <property type="gene ID" value="OPUNC05G15120"/>
</dbReference>
<dbReference type="Proteomes" id="UP000026962">
    <property type="component" value="Chromosome 5"/>
</dbReference>
<sequence>MGRGHLSKGCPMPRRQSHQAIASSVCSTLTPPVASAPIESGLIQRKNTRKTSDNSRVPSKVALFHQQPLQTYGASTNRASNARRITACPNCKETVYSSSSAAQPVSPAPVHKTAINSSNALRVAPILMEANVICEDCEEQGHCATNCPWNVYARKPTNYEM</sequence>
<accession>A0A0E0L2S1</accession>
<reference evidence="1" key="1">
    <citation type="submission" date="2015-04" db="UniProtKB">
        <authorList>
            <consortium name="EnsemblPlants"/>
        </authorList>
    </citation>
    <scope>IDENTIFICATION</scope>
</reference>
<proteinExistence type="predicted"/>
<dbReference type="AlphaFoldDB" id="A0A0E0L2S1"/>